<dbReference type="Proteomes" id="UP000242141">
    <property type="component" value="Unassembled WGS sequence"/>
</dbReference>
<proteinExistence type="predicted"/>
<feature type="transmembrane region" description="Helical" evidence="1">
    <location>
        <begin position="63"/>
        <end position="84"/>
    </location>
</feature>
<evidence type="ECO:0000313" key="3">
    <source>
        <dbReference type="Proteomes" id="UP000242141"/>
    </source>
</evidence>
<reference evidence="3" key="1">
    <citation type="submission" date="2015-05" db="EMBL/GenBank/DDBJ databases">
        <authorList>
            <person name="Collingro A."/>
        </authorList>
    </citation>
    <scope>NUCLEOTIDE SEQUENCE [LARGE SCALE GENOMIC DNA]</scope>
    <source>
        <strain evidence="3">Ps</strain>
    </source>
</reference>
<evidence type="ECO:0000256" key="1">
    <source>
        <dbReference type="SAM" id="Phobius"/>
    </source>
</evidence>
<dbReference type="AlphaFoldDB" id="A0A0G7ZNE3"/>
<keyword evidence="1" id="KW-0472">Membrane</keyword>
<dbReference type="EMBL" id="CWGI01000001">
    <property type="protein sequence ID" value="CRX37074.1"/>
    <property type="molecule type" value="Genomic_DNA"/>
</dbReference>
<keyword evidence="3" id="KW-1185">Reference proteome</keyword>
<organism evidence="2 3">
    <name type="scientific">Candidatus Hepatoplasma crinochetorum</name>
    <dbReference type="NCBI Taxonomy" id="295596"/>
    <lineage>
        <taxon>Bacteria</taxon>
        <taxon>Bacillati</taxon>
        <taxon>Mycoplasmatota</taxon>
        <taxon>Mollicutes</taxon>
        <taxon>Candidatus Hepatoplasmataceae</taxon>
        <taxon>Candidatus Hepatoplasma</taxon>
    </lineage>
</organism>
<evidence type="ECO:0000313" key="2">
    <source>
        <dbReference type="EMBL" id="CRX37074.1"/>
    </source>
</evidence>
<name>A0A0G7ZNE3_9MOLU</name>
<gene>
    <name evidence="2" type="ORF">HEPPS_02790</name>
</gene>
<sequence length="102" mass="11915">MTIYNIYINKKGDKINMNKNNGTKDNIIWNIVAFLSMMAIITFCSVELHDMNVLNIKDGGEAFLYVLGIITASIVLIWNLYRIYLKFPKEIMKKNNHKKEEK</sequence>
<protein>
    <submittedName>
        <fullName evidence="2">Uncharacterized protein</fullName>
    </submittedName>
</protein>
<keyword evidence="1" id="KW-1133">Transmembrane helix</keyword>
<feature type="transmembrane region" description="Helical" evidence="1">
    <location>
        <begin position="27"/>
        <end position="48"/>
    </location>
</feature>
<keyword evidence="1" id="KW-0812">Transmembrane</keyword>
<accession>A0A0G7ZNE3</accession>